<sequence length="383" mass="41810">MGVDLKDAKGSPIEVGTTSIAMFFNTNERIIDSVEAKRHATASDPYATKWLRTHAVGSGPYYVSDWQTGQQVVLKSHPDYPKQPAFKTVTARVVNNANVSSLLQSGEINFGEFNLSQSDIDKLDKAGFKVASEAAATLTYLTMASDTGPFKDEKVRQAVAYAIPYKQIISSVYSGRAQRGLSIVNKTSSSYAPAWNIYDTDLGKAKELMSEAGNPSISVPLHYSTGDAAQEDIAILIQENLKKIGITVKLTPHTADEQWDVVNGRSRAPSNPGSPDMVLFNWGPWTDDPKIPVGYSSTKNGVNNYALWDDPKVDQVDATWQLRAPSAERDAAYKQAQEIIAKAAPVIPITYAERQSVMAKGITGASFEQFAGTRFYLLEPDSK</sequence>
<name>A0ABP7ZUX1_9MICO</name>
<evidence type="ECO:0000256" key="3">
    <source>
        <dbReference type="ARBA" id="ARBA00022448"/>
    </source>
</evidence>
<proteinExistence type="inferred from homology"/>
<protein>
    <recommendedName>
        <fullName evidence="5">Solute-binding protein family 5 domain-containing protein</fullName>
    </recommendedName>
</protein>
<organism evidence="6 7">
    <name type="scientific">Gryllotalpicola koreensis</name>
    <dbReference type="NCBI Taxonomy" id="993086"/>
    <lineage>
        <taxon>Bacteria</taxon>
        <taxon>Bacillati</taxon>
        <taxon>Actinomycetota</taxon>
        <taxon>Actinomycetes</taxon>
        <taxon>Micrococcales</taxon>
        <taxon>Microbacteriaceae</taxon>
        <taxon>Gryllotalpicola</taxon>
    </lineage>
</organism>
<dbReference type="InterPro" id="IPR000914">
    <property type="entry name" value="SBP_5_dom"/>
</dbReference>
<dbReference type="Gene3D" id="3.90.76.10">
    <property type="entry name" value="Dipeptide-binding Protein, Domain 1"/>
    <property type="match status" value="1"/>
</dbReference>
<keyword evidence="7" id="KW-1185">Reference proteome</keyword>
<keyword evidence="3" id="KW-0813">Transport</keyword>
<dbReference type="Proteomes" id="UP001501079">
    <property type="component" value="Unassembled WGS sequence"/>
</dbReference>
<comment type="caution">
    <text evidence="6">The sequence shown here is derived from an EMBL/GenBank/DDBJ whole genome shotgun (WGS) entry which is preliminary data.</text>
</comment>
<accession>A0ABP7ZUX1</accession>
<gene>
    <name evidence="6" type="ORF">GCM10022287_08800</name>
</gene>
<evidence type="ECO:0000259" key="5">
    <source>
        <dbReference type="Pfam" id="PF00496"/>
    </source>
</evidence>
<comment type="subcellular location">
    <subcellularLocation>
        <location evidence="1">Cell envelope</location>
    </subcellularLocation>
</comment>
<evidence type="ECO:0000256" key="4">
    <source>
        <dbReference type="ARBA" id="ARBA00022729"/>
    </source>
</evidence>
<evidence type="ECO:0000256" key="2">
    <source>
        <dbReference type="ARBA" id="ARBA00005695"/>
    </source>
</evidence>
<dbReference type="Pfam" id="PF00496">
    <property type="entry name" value="SBP_bac_5"/>
    <property type="match status" value="1"/>
</dbReference>
<evidence type="ECO:0000256" key="1">
    <source>
        <dbReference type="ARBA" id="ARBA00004196"/>
    </source>
</evidence>
<dbReference type="Gene3D" id="3.10.105.10">
    <property type="entry name" value="Dipeptide-binding Protein, Domain 3"/>
    <property type="match status" value="1"/>
</dbReference>
<dbReference type="InterPro" id="IPR039424">
    <property type="entry name" value="SBP_5"/>
</dbReference>
<feature type="domain" description="Solute-binding protein family 5" evidence="5">
    <location>
        <begin position="36"/>
        <end position="301"/>
    </location>
</feature>
<dbReference type="Gene3D" id="3.40.190.10">
    <property type="entry name" value="Periplasmic binding protein-like II"/>
    <property type="match status" value="1"/>
</dbReference>
<evidence type="ECO:0000313" key="7">
    <source>
        <dbReference type="Proteomes" id="UP001501079"/>
    </source>
</evidence>
<dbReference type="SUPFAM" id="SSF53850">
    <property type="entry name" value="Periplasmic binding protein-like II"/>
    <property type="match status" value="1"/>
</dbReference>
<evidence type="ECO:0000313" key="6">
    <source>
        <dbReference type="EMBL" id="GAA4170617.1"/>
    </source>
</evidence>
<reference evidence="7" key="1">
    <citation type="journal article" date="2019" name="Int. J. Syst. Evol. Microbiol.">
        <title>The Global Catalogue of Microorganisms (GCM) 10K type strain sequencing project: providing services to taxonomists for standard genome sequencing and annotation.</title>
        <authorList>
            <consortium name="The Broad Institute Genomics Platform"/>
            <consortium name="The Broad Institute Genome Sequencing Center for Infectious Disease"/>
            <person name="Wu L."/>
            <person name="Ma J."/>
        </authorList>
    </citation>
    <scope>NUCLEOTIDE SEQUENCE [LARGE SCALE GENOMIC DNA]</scope>
    <source>
        <strain evidence="7">JCM 17591</strain>
    </source>
</reference>
<comment type="similarity">
    <text evidence="2">Belongs to the bacterial solute-binding protein 5 family.</text>
</comment>
<dbReference type="PANTHER" id="PTHR30290:SF10">
    <property type="entry name" value="PERIPLASMIC OLIGOPEPTIDE-BINDING PROTEIN-RELATED"/>
    <property type="match status" value="1"/>
</dbReference>
<dbReference type="EMBL" id="BAABBW010000001">
    <property type="protein sequence ID" value="GAA4170617.1"/>
    <property type="molecule type" value="Genomic_DNA"/>
</dbReference>
<dbReference type="PANTHER" id="PTHR30290">
    <property type="entry name" value="PERIPLASMIC BINDING COMPONENT OF ABC TRANSPORTER"/>
    <property type="match status" value="1"/>
</dbReference>
<keyword evidence="4" id="KW-0732">Signal</keyword>